<accession>A0A812L1E6</accession>
<gene>
    <name evidence="2" type="ORF">SNEC2469_LOCUS3785</name>
</gene>
<evidence type="ECO:0000313" key="3">
    <source>
        <dbReference type="Proteomes" id="UP000601435"/>
    </source>
</evidence>
<reference evidence="2" key="1">
    <citation type="submission" date="2021-02" db="EMBL/GenBank/DDBJ databases">
        <authorList>
            <person name="Dougan E. K."/>
            <person name="Rhodes N."/>
            <person name="Thang M."/>
            <person name="Chan C."/>
        </authorList>
    </citation>
    <scope>NUCLEOTIDE SEQUENCE</scope>
</reference>
<proteinExistence type="predicted"/>
<sequence>MFVSCSISQIGSPHEEAKVPLKISLEGRAACGGLCAAATSAMTHQMGDKFEDLKKDILQDAAAMSRSPFLLMLPVLGTTKLDAQSFRDRAGGAWSTIGVIAALIVTMCNYTDIVECDDYTVSLFRSASVCNCLHPILSFVAMLSCTVSAIMSTILYMMIGFVPDEHIREWAQGISWIVEAPTFSFIAGAVAWALDILLQGIVKHGQVGLALGGCMVVVGLAVVATYLKIKTITNQLLLRAYAETQ</sequence>
<dbReference type="AlphaFoldDB" id="A0A812L1E6"/>
<dbReference type="OrthoDB" id="410537at2759"/>
<dbReference type="Proteomes" id="UP000601435">
    <property type="component" value="Unassembled WGS sequence"/>
</dbReference>
<keyword evidence="1" id="KW-0812">Transmembrane</keyword>
<keyword evidence="1" id="KW-1133">Transmembrane helix</keyword>
<protein>
    <submittedName>
        <fullName evidence="2">Uncharacterized protein</fullName>
    </submittedName>
</protein>
<feature type="transmembrane region" description="Helical" evidence="1">
    <location>
        <begin position="206"/>
        <end position="227"/>
    </location>
</feature>
<evidence type="ECO:0000256" key="1">
    <source>
        <dbReference type="SAM" id="Phobius"/>
    </source>
</evidence>
<comment type="caution">
    <text evidence="2">The sequence shown here is derived from an EMBL/GenBank/DDBJ whole genome shotgun (WGS) entry which is preliminary data.</text>
</comment>
<feature type="transmembrane region" description="Helical" evidence="1">
    <location>
        <begin position="136"/>
        <end position="162"/>
    </location>
</feature>
<evidence type="ECO:0000313" key="2">
    <source>
        <dbReference type="EMBL" id="CAE7233781.1"/>
    </source>
</evidence>
<feature type="transmembrane region" description="Helical" evidence="1">
    <location>
        <begin position="174"/>
        <end position="194"/>
    </location>
</feature>
<organism evidence="2 3">
    <name type="scientific">Symbiodinium necroappetens</name>
    <dbReference type="NCBI Taxonomy" id="1628268"/>
    <lineage>
        <taxon>Eukaryota</taxon>
        <taxon>Sar</taxon>
        <taxon>Alveolata</taxon>
        <taxon>Dinophyceae</taxon>
        <taxon>Suessiales</taxon>
        <taxon>Symbiodiniaceae</taxon>
        <taxon>Symbiodinium</taxon>
    </lineage>
</organism>
<dbReference type="EMBL" id="CAJNJA010008181">
    <property type="protein sequence ID" value="CAE7233781.1"/>
    <property type="molecule type" value="Genomic_DNA"/>
</dbReference>
<keyword evidence="1" id="KW-0472">Membrane</keyword>
<name>A0A812L1E6_9DINO</name>
<keyword evidence="3" id="KW-1185">Reference proteome</keyword>